<feature type="region of interest" description="Disordered" evidence="1">
    <location>
        <begin position="92"/>
        <end position="115"/>
    </location>
</feature>
<dbReference type="Proteomes" id="UP000762676">
    <property type="component" value="Unassembled WGS sequence"/>
</dbReference>
<dbReference type="AlphaFoldDB" id="A0AAV4JLQ7"/>
<evidence type="ECO:0000313" key="2">
    <source>
        <dbReference type="EMBL" id="GFS22843.1"/>
    </source>
</evidence>
<protein>
    <submittedName>
        <fullName evidence="2">Uncharacterized protein</fullName>
    </submittedName>
</protein>
<feature type="compositionally biased region" description="Polar residues" evidence="1">
    <location>
        <begin position="92"/>
        <end position="107"/>
    </location>
</feature>
<sequence length="115" mass="12572">MADELTGTVSQLSAVKPTLPMGVVTSYSIVVRRKGSQIRSSSAFGIRVIILCPVEKIALEKPVTAVPKESRKVESRPQIIFPTGVTTPHCTNQTGYCNPRRSSSSHLRNIHRQAD</sequence>
<organism evidence="2 3">
    <name type="scientific">Elysia marginata</name>
    <dbReference type="NCBI Taxonomy" id="1093978"/>
    <lineage>
        <taxon>Eukaryota</taxon>
        <taxon>Metazoa</taxon>
        <taxon>Spiralia</taxon>
        <taxon>Lophotrochozoa</taxon>
        <taxon>Mollusca</taxon>
        <taxon>Gastropoda</taxon>
        <taxon>Heterobranchia</taxon>
        <taxon>Euthyneura</taxon>
        <taxon>Panpulmonata</taxon>
        <taxon>Sacoglossa</taxon>
        <taxon>Placobranchoidea</taxon>
        <taxon>Plakobranchidae</taxon>
        <taxon>Elysia</taxon>
    </lineage>
</organism>
<dbReference type="EMBL" id="BMAT01010226">
    <property type="protein sequence ID" value="GFS22843.1"/>
    <property type="molecule type" value="Genomic_DNA"/>
</dbReference>
<comment type="caution">
    <text evidence="2">The sequence shown here is derived from an EMBL/GenBank/DDBJ whole genome shotgun (WGS) entry which is preliminary data.</text>
</comment>
<evidence type="ECO:0000256" key="1">
    <source>
        <dbReference type="SAM" id="MobiDB-lite"/>
    </source>
</evidence>
<keyword evidence="3" id="KW-1185">Reference proteome</keyword>
<accession>A0AAV4JLQ7</accession>
<proteinExistence type="predicted"/>
<evidence type="ECO:0000313" key="3">
    <source>
        <dbReference type="Proteomes" id="UP000762676"/>
    </source>
</evidence>
<name>A0AAV4JLQ7_9GAST</name>
<gene>
    <name evidence="2" type="ORF">ElyMa_005119400</name>
</gene>
<reference evidence="2 3" key="1">
    <citation type="journal article" date="2021" name="Elife">
        <title>Chloroplast acquisition without the gene transfer in kleptoplastic sea slugs, Plakobranchus ocellatus.</title>
        <authorList>
            <person name="Maeda T."/>
            <person name="Takahashi S."/>
            <person name="Yoshida T."/>
            <person name="Shimamura S."/>
            <person name="Takaki Y."/>
            <person name="Nagai Y."/>
            <person name="Toyoda A."/>
            <person name="Suzuki Y."/>
            <person name="Arimoto A."/>
            <person name="Ishii H."/>
            <person name="Satoh N."/>
            <person name="Nishiyama T."/>
            <person name="Hasebe M."/>
            <person name="Maruyama T."/>
            <person name="Minagawa J."/>
            <person name="Obokata J."/>
            <person name="Shigenobu S."/>
        </authorList>
    </citation>
    <scope>NUCLEOTIDE SEQUENCE [LARGE SCALE GENOMIC DNA]</scope>
</reference>